<keyword evidence="11" id="KW-1185">Reference proteome</keyword>
<feature type="signal peptide" evidence="8">
    <location>
        <begin position="1"/>
        <end position="27"/>
    </location>
</feature>
<evidence type="ECO:0000256" key="8">
    <source>
        <dbReference type="SAM" id="SignalP"/>
    </source>
</evidence>
<evidence type="ECO:0000256" key="2">
    <source>
        <dbReference type="ARBA" id="ARBA00007786"/>
    </source>
</evidence>
<dbReference type="EC" id="3.1.1.11" evidence="3"/>
<dbReference type="Proteomes" id="UP001165190">
    <property type="component" value="Unassembled WGS sequence"/>
</dbReference>
<dbReference type="InterPro" id="IPR051955">
    <property type="entry name" value="PME_Inhibitor"/>
</dbReference>
<dbReference type="CDD" id="cd15798">
    <property type="entry name" value="PMEI-like_3"/>
    <property type="match status" value="1"/>
</dbReference>
<evidence type="ECO:0000256" key="5">
    <source>
        <dbReference type="ARBA" id="ARBA00023157"/>
    </source>
</evidence>
<evidence type="ECO:0000256" key="6">
    <source>
        <dbReference type="ARBA" id="ARBA00023180"/>
    </source>
</evidence>
<gene>
    <name evidence="10" type="ORF">HRI_003707600</name>
</gene>
<dbReference type="GO" id="GO:0004857">
    <property type="term" value="F:enzyme inhibitor activity"/>
    <property type="evidence" value="ECO:0007669"/>
    <property type="project" value="InterPro"/>
</dbReference>
<accession>A0A9W7MFZ7</accession>
<comment type="caution">
    <text evidence="10">The sequence shown here is derived from an EMBL/GenBank/DDBJ whole genome shotgun (WGS) entry which is preliminary data.</text>
</comment>
<dbReference type="SMART" id="SM00856">
    <property type="entry name" value="PMEI"/>
    <property type="match status" value="1"/>
</dbReference>
<evidence type="ECO:0000256" key="1">
    <source>
        <dbReference type="ARBA" id="ARBA00006027"/>
    </source>
</evidence>
<comment type="similarity">
    <text evidence="7">Belongs to the PMEI family.</text>
</comment>
<evidence type="ECO:0000256" key="7">
    <source>
        <dbReference type="ARBA" id="ARBA00038471"/>
    </source>
</evidence>
<dbReference type="NCBIfam" id="TIGR01614">
    <property type="entry name" value="PME_inhib"/>
    <property type="match status" value="1"/>
</dbReference>
<evidence type="ECO:0000313" key="10">
    <source>
        <dbReference type="EMBL" id="GMJ00384.1"/>
    </source>
</evidence>
<sequence>MDNSSLSLPAAIFILFLFTTHPNYCLSARKHLSSESDTDTDFIRSSCNATIYPDLCFATFSSYATEIQSDSKILATMSLTLALNTTLSASQTLTDLGKTQGLEPKEAAALHDCVEQISDSVDEFTRSISEMEETQGKSFAFRMSDVETWVSAALTDEDTCIDGFSENAMDADVKAAVATVIEKVAQLTSISLAFVNQYAGSK</sequence>
<comment type="similarity">
    <text evidence="1">In the N-terminal section; belongs to the PMEI family.</text>
</comment>
<evidence type="ECO:0000256" key="3">
    <source>
        <dbReference type="ARBA" id="ARBA00013229"/>
    </source>
</evidence>
<proteinExistence type="inferred from homology"/>
<dbReference type="PANTHER" id="PTHR31080">
    <property type="entry name" value="PECTINESTERASE INHIBITOR-LIKE"/>
    <property type="match status" value="1"/>
</dbReference>
<organism evidence="10 11">
    <name type="scientific">Hibiscus trionum</name>
    <name type="common">Flower of an hour</name>
    <dbReference type="NCBI Taxonomy" id="183268"/>
    <lineage>
        <taxon>Eukaryota</taxon>
        <taxon>Viridiplantae</taxon>
        <taxon>Streptophyta</taxon>
        <taxon>Embryophyta</taxon>
        <taxon>Tracheophyta</taxon>
        <taxon>Spermatophyta</taxon>
        <taxon>Magnoliopsida</taxon>
        <taxon>eudicotyledons</taxon>
        <taxon>Gunneridae</taxon>
        <taxon>Pentapetalae</taxon>
        <taxon>rosids</taxon>
        <taxon>malvids</taxon>
        <taxon>Malvales</taxon>
        <taxon>Malvaceae</taxon>
        <taxon>Malvoideae</taxon>
        <taxon>Hibiscus</taxon>
    </lineage>
</organism>
<dbReference type="SUPFAM" id="SSF101148">
    <property type="entry name" value="Plant invertase/pectin methylesterase inhibitor"/>
    <property type="match status" value="1"/>
</dbReference>
<feature type="chain" id="PRO_5040988465" description="pectinesterase" evidence="8">
    <location>
        <begin position="28"/>
        <end position="202"/>
    </location>
</feature>
<evidence type="ECO:0000256" key="4">
    <source>
        <dbReference type="ARBA" id="ARBA00022729"/>
    </source>
</evidence>
<evidence type="ECO:0000259" key="9">
    <source>
        <dbReference type="SMART" id="SM00856"/>
    </source>
</evidence>
<protein>
    <recommendedName>
        <fullName evidence="3">pectinesterase</fullName>
        <ecNumber evidence="3">3.1.1.11</ecNumber>
    </recommendedName>
</protein>
<keyword evidence="5" id="KW-1015">Disulfide bond</keyword>
<dbReference type="InterPro" id="IPR006501">
    <property type="entry name" value="Pectinesterase_inhib_dom"/>
</dbReference>
<dbReference type="Pfam" id="PF04043">
    <property type="entry name" value="PMEI"/>
    <property type="match status" value="1"/>
</dbReference>
<feature type="domain" description="Pectinesterase inhibitor" evidence="9">
    <location>
        <begin position="38"/>
        <end position="194"/>
    </location>
</feature>
<dbReference type="EMBL" id="BSYR01000035">
    <property type="protein sequence ID" value="GMJ00384.1"/>
    <property type="molecule type" value="Genomic_DNA"/>
</dbReference>
<dbReference type="AlphaFoldDB" id="A0A9W7MFZ7"/>
<keyword evidence="4 8" id="KW-0732">Signal</keyword>
<reference evidence="10" key="1">
    <citation type="submission" date="2023-05" db="EMBL/GenBank/DDBJ databases">
        <title>Genome and transcriptome analyses reveal genes involved in the formation of fine ridges on petal epidermal cells in Hibiscus trionum.</title>
        <authorList>
            <person name="Koshimizu S."/>
            <person name="Masuda S."/>
            <person name="Ishii T."/>
            <person name="Shirasu K."/>
            <person name="Hoshino A."/>
            <person name="Arita M."/>
        </authorList>
    </citation>
    <scope>NUCLEOTIDE SEQUENCE</scope>
    <source>
        <strain evidence="10">Hamamatsu line</strain>
    </source>
</reference>
<name>A0A9W7MFZ7_HIBTR</name>
<dbReference type="InterPro" id="IPR035513">
    <property type="entry name" value="Invertase/methylesterase_inhib"/>
</dbReference>
<comment type="similarity">
    <text evidence="2">In the C-terminal section; belongs to the pectinesterase family.</text>
</comment>
<dbReference type="GO" id="GO:0030599">
    <property type="term" value="F:pectinesterase activity"/>
    <property type="evidence" value="ECO:0007669"/>
    <property type="project" value="UniProtKB-EC"/>
</dbReference>
<evidence type="ECO:0000313" key="11">
    <source>
        <dbReference type="Proteomes" id="UP001165190"/>
    </source>
</evidence>
<dbReference type="OrthoDB" id="1430376at2759"/>
<keyword evidence="6" id="KW-0325">Glycoprotein</keyword>
<dbReference type="PANTHER" id="PTHR31080:SF96">
    <property type="entry name" value="21 KDA PROTEIN-LIKE"/>
    <property type="match status" value="1"/>
</dbReference>
<dbReference type="Gene3D" id="1.20.140.40">
    <property type="entry name" value="Invertase/pectin methylesterase inhibitor family protein"/>
    <property type="match status" value="1"/>
</dbReference>
<dbReference type="FunFam" id="1.20.140.40:FF:000010">
    <property type="entry name" value="Pectinesterase"/>
    <property type="match status" value="1"/>
</dbReference>